<keyword evidence="4" id="KW-0408">Iron</keyword>
<comment type="caution">
    <text evidence="6">The sequence shown here is derived from an EMBL/GenBank/DDBJ whole genome shotgun (WGS) entry which is preliminary data.</text>
</comment>
<dbReference type="SUPFAM" id="SSF52402">
    <property type="entry name" value="Adenine nucleotide alpha hydrolases-like"/>
    <property type="match status" value="1"/>
</dbReference>
<dbReference type="PANTHER" id="PTHR46509">
    <property type="entry name" value="PHOSPHOADENOSINE PHOSPHOSULFATE REDUCTASE"/>
    <property type="match status" value="1"/>
</dbReference>
<proteinExistence type="inferred from homology"/>
<name>A0A2T2WJY5_9FIRM</name>
<comment type="subcellular location">
    <subcellularLocation>
        <location evidence="4">Cytoplasm</location>
    </subcellularLocation>
</comment>
<dbReference type="AlphaFoldDB" id="A0A2T2WJY5"/>
<dbReference type="GO" id="GO:0043866">
    <property type="term" value="F:adenylyl-sulfate reductase (thioredoxin) activity"/>
    <property type="evidence" value="ECO:0007669"/>
    <property type="project" value="UniProtKB-EC"/>
</dbReference>
<dbReference type="Pfam" id="PF01507">
    <property type="entry name" value="PAPS_reduct"/>
    <property type="match status" value="1"/>
</dbReference>
<dbReference type="GO" id="GO:0070814">
    <property type="term" value="P:hydrogen sulfide biosynthetic process"/>
    <property type="evidence" value="ECO:0007669"/>
    <property type="project" value="UniProtKB-UniRule"/>
</dbReference>
<comment type="catalytic activity">
    <reaction evidence="4">
        <text>[thioredoxin]-disulfide + sulfite + AMP + 2 H(+) = adenosine 5'-phosphosulfate + [thioredoxin]-dithiol</text>
        <dbReference type="Rhea" id="RHEA:21976"/>
        <dbReference type="Rhea" id="RHEA-COMP:10698"/>
        <dbReference type="Rhea" id="RHEA-COMP:10700"/>
        <dbReference type="ChEBI" id="CHEBI:15378"/>
        <dbReference type="ChEBI" id="CHEBI:17359"/>
        <dbReference type="ChEBI" id="CHEBI:29950"/>
        <dbReference type="ChEBI" id="CHEBI:50058"/>
        <dbReference type="ChEBI" id="CHEBI:58243"/>
        <dbReference type="ChEBI" id="CHEBI:456215"/>
        <dbReference type="EC" id="1.8.4.10"/>
    </reaction>
</comment>
<feature type="binding site" evidence="4">
    <location>
        <position position="115"/>
    </location>
    <ligand>
        <name>[4Fe-4S] cluster</name>
        <dbReference type="ChEBI" id="CHEBI:49883"/>
    </ligand>
</feature>
<keyword evidence="4" id="KW-0479">Metal-binding</keyword>
<dbReference type="InterPro" id="IPR004511">
    <property type="entry name" value="PAPS/APS_Rdtase"/>
</dbReference>
<keyword evidence="2 4" id="KW-0560">Oxidoreductase</keyword>
<dbReference type="PIRSF" id="PIRSF000857">
    <property type="entry name" value="PAPS_reductase"/>
    <property type="match status" value="1"/>
</dbReference>
<dbReference type="GO" id="GO:0019379">
    <property type="term" value="P:sulfate assimilation, phosphoadenylyl sulfate reduction by phosphoadenylyl-sulfate reductase (thioredoxin)"/>
    <property type="evidence" value="ECO:0007669"/>
    <property type="project" value="UniProtKB-UniRule"/>
</dbReference>
<feature type="domain" description="Phosphoadenosine phosphosulphate reductase" evidence="5">
    <location>
        <begin position="33"/>
        <end position="203"/>
    </location>
</feature>
<evidence type="ECO:0000256" key="1">
    <source>
        <dbReference type="ARBA" id="ARBA00009732"/>
    </source>
</evidence>
<dbReference type="HAMAP" id="MF_00063">
    <property type="entry name" value="CysH"/>
    <property type="match status" value="1"/>
</dbReference>
<feature type="binding site" evidence="4">
    <location>
        <position position="200"/>
    </location>
    <ligand>
        <name>[4Fe-4S] cluster</name>
        <dbReference type="ChEBI" id="CHEBI:49883"/>
    </ligand>
</feature>
<dbReference type="EC" id="1.8.4.10" evidence="4"/>
<feature type="binding site" evidence="4">
    <location>
        <position position="197"/>
    </location>
    <ligand>
        <name>[4Fe-4S] cluster</name>
        <dbReference type="ChEBI" id="CHEBI:49883"/>
    </ligand>
</feature>
<dbReference type="GO" id="GO:0046872">
    <property type="term" value="F:metal ion binding"/>
    <property type="evidence" value="ECO:0007669"/>
    <property type="project" value="UniProtKB-KW"/>
</dbReference>
<dbReference type="NCBIfam" id="NF002537">
    <property type="entry name" value="PRK02090.1"/>
    <property type="match status" value="1"/>
</dbReference>
<comment type="function">
    <text evidence="4">Catalyzes the formation of sulfite from adenosine 5'-phosphosulfate (APS) using thioredoxin as an electron donor.</text>
</comment>
<evidence type="ECO:0000313" key="7">
    <source>
        <dbReference type="Proteomes" id="UP000241848"/>
    </source>
</evidence>
<dbReference type="GO" id="GO:0051539">
    <property type="term" value="F:4 iron, 4 sulfur cluster binding"/>
    <property type="evidence" value="ECO:0007669"/>
    <property type="project" value="UniProtKB-UniRule"/>
</dbReference>
<feature type="active site" description="Nucleophile; cysteine thiosulfonate intermediate" evidence="4">
    <location>
        <position position="223"/>
    </location>
</feature>
<comment type="cofactor">
    <cofactor evidence="4">
        <name>[4Fe-4S] cluster</name>
        <dbReference type="ChEBI" id="CHEBI:49883"/>
    </cofactor>
    <text evidence="4">Binds 1 [4Fe-4S] cluster per subunit.</text>
</comment>
<dbReference type="Gene3D" id="3.40.50.620">
    <property type="entry name" value="HUPs"/>
    <property type="match status" value="1"/>
</dbReference>
<dbReference type="NCBIfam" id="TIGR00434">
    <property type="entry name" value="cysH"/>
    <property type="match status" value="1"/>
</dbReference>
<dbReference type="PANTHER" id="PTHR46509:SF1">
    <property type="entry name" value="PHOSPHOADENOSINE PHOSPHOSULFATE REDUCTASE"/>
    <property type="match status" value="1"/>
</dbReference>
<keyword evidence="4" id="KW-0963">Cytoplasm</keyword>
<comment type="similarity">
    <text evidence="1 4">Belongs to the PAPS reductase family. CysH subfamily.</text>
</comment>
<sequence>MNETDAAQAGTVLYGKAPLDILRWAYQTFGDRVTIASSFGVEDVVLIDLATRVYPRPDVFFLDTDLLFHQTYQTMQDVTRRYPIAMRRIRAGLSLAQQAQQYGEALWERDPDQCCFLRKVSSLNRALDGYEAWITGMRREQSATRAHIGVVEWDEKRQLVKINPLALMTTGALWEWVRLNHVPYNPLHDQGFPSIGCMPCTRAVAAGEDARAGRWSGFSKKECGLHE</sequence>
<organism evidence="6 7">
    <name type="scientific">Sulfobacillus acidophilus</name>
    <dbReference type="NCBI Taxonomy" id="53633"/>
    <lineage>
        <taxon>Bacteria</taxon>
        <taxon>Bacillati</taxon>
        <taxon>Bacillota</taxon>
        <taxon>Clostridia</taxon>
        <taxon>Eubacteriales</taxon>
        <taxon>Clostridiales Family XVII. Incertae Sedis</taxon>
        <taxon>Sulfobacillus</taxon>
    </lineage>
</organism>
<dbReference type="Proteomes" id="UP000241848">
    <property type="component" value="Unassembled WGS sequence"/>
</dbReference>
<dbReference type="CDD" id="cd23945">
    <property type="entry name" value="PAPS_reductase"/>
    <property type="match status" value="1"/>
</dbReference>
<evidence type="ECO:0000256" key="4">
    <source>
        <dbReference type="HAMAP-Rule" id="MF_00063"/>
    </source>
</evidence>
<feature type="binding site" evidence="4">
    <location>
        <position position="114"/>
    </location>
    <ligand>
        <name>[4Fe-4S] cluster</name>
        <dbReference type="ChEBI" id="CHEBI:49883"/>
    </ligand>
</feature>
<reference evidence="6 7" key="1">
    <citation type="journal article" date="2014" name="BMC Genomics">
        <title>Comparison of environmental and isolate Sulfobacillus genomes reveals diverse carbon, sulfur, nitrogen, and hydrogen metabolisms.</title>
        <authorList>
            <person name="Justice N.B."/>
            <person name="Norman A."/>
            <person name="Brown C.T."/>
            <person name="Singh A."/>
            <person name="Thomas B.C."/>
            <person name="Banfield J.F."/>
        </authorList>
    </citation>
    <scope>NUCLEOTIDE SEQUENCE [LARGE SCALE GENOMIC DNA]</scope>
    <source>
        <strain evidence="6">AMDSBA3</strain>
    </source>
</reference>
<dbReference type="InterPro" id="IPR014729">
    <property type="entry name" value="Rossmann-like_a/b/a_fold"/>
</dbReference>
<evidence type="ECO:0000256" key="3">
    <source>
        <dbReference type="ARBA" id="ARBA00024327"/>
    </source>
</evidence>
<comment type="pathway">
    <text evidence="3 4">Sulfur metabolism; hydrogen sulfide biosynthesis; sulfite from sulfate.</text>
</comment>
<evidence type="ECO:0000259" key="5">
    <source>
        <dbReference type="Pfam" id="PF01507"/>
    </source>
</evidence>
<protein>
    <recommendedName>
        <fullName evidence="4">Adenosine 5'-phosphosulfate reductase</fullName>
        <shortName evidence="4">APS reductase</shortName>
        <ecNumber evidence="4">1.8.4.10</ecNumber>
    </recommendedName>
    <alternativeName>
        <fullName evidence="4">5'-adenylylsulfate reductase</fullName>
    </alternativeName>
    <alternativeName>
        <fullName evidence="4">Thioredoxin-dependent 5'-adenylylsulfate reductase</fullName>
    </alternativeName>
</protein>
<evidence type="ECO:0000313" key="6">
    <source>
        <dbReference type="EMBL" id="PSR22558.1"/>
    </source>
</evidence>
<dbReference type="GO" id="GO:0004604">
    <property type="term" value="F:phosphoadenylyl-sulfate reductase (thioredoxin) activity"/>
    <property type="evidence" value="ECO:0007669"/>
    <property type="project" value="UniProtKB-UniRule"/>
</dbReference>
<keyword evidence="4" id="KW-0411">Iron-sulfur</keyword>
<gene>
    <name evidence="4" type="primary">cysH</name>
    <name evidence="6" type="ORF">C7B45_06435</name>
</gene>
<accession>A0A2T2WJY5</accession>
<dbReference type="GO" id="GO:0005737">
    <property type="term" value="C:cytoplasm"/>
    <property type="evidence" value="ECO:0007669"/>
    <property type="project" value="UniProtKB-SubCell"/>
</dbReference>
<dbReference type="EMBL" id="PXYV01000015">
    <property type="protein sequence ID" value="PSR22558.1"/>
    <property type="molecule type" value="Genomic_DNA"/>
</dbReference>
<evidence type="ECO:0000256" key="2">
    <source>
        <dbReference type="ARBA" id="ARBA00023002"/>
    </source>
</evidence>
<dbReference type="InterPro" id="IPR002500">
    <property type="entry name" value="PAPS_reduct_dom"/>
</dbReference>